<gene>
    <name evidence="1" type="ORF">E8E13_006414</name>
</gene>
<dbReference type="OrthoDB" id="10625222at2759"/>
<keyword evidence="2" id="KW-1185">Reference proteome</keyword>
<dbReference type="Proteomes" id="UP000801428">
    <property type="component" value="Unassembled WGS sequence"/>
</dbReference>
<name>A0A9P4WDJ9_CURKU</name>
<dbReference type="EMBL" id="SWKU01000004">
    <property type="protein sequence ID" value="KAF3007538.1"/>
    <property type="molecule type" value="Genomic_DNA"/>
</dbReference>
<reference evidence="1" key="1">
    <citation type="submission" date="2019-04" db="EMBL/GenBank/DDBJ databases">
        <title>Sequencing of skin fungus with MAO and IRED activity.</title>
        <authorList>
            <person name="Marsaioli A.J."/>
            <person name="Bonatto J.M.C."/>
            <person name="Reis Junior O."/>
        </authorList>
    </citation>
    <scope>NUCLEOTIDE SEQUENCE</scope>
    <source>
        <strain evidence="1">30M1</strain>
    </source>
</reference>
<sequence length="158" mass="18680">MNRREHLPSLNAYDHRNPLFYVPRAGYPPTHDDFYTIKDKKPKYDQVTFVRGFNLTVGDFFALKKEVCFDLVDKGYIDISCGSLKWKVATTAWLKHLEKDERLSTVPEKHLYWKRVMIYEFVKSIVNRWHRHAQDDPPLRTKNGQLVNVPLSSKWSLA</sequence>
<proteinExistence type="predicted"/>
<evidence type="ECO:0000313" key="1">
    <source>
        <dbReference type="EMBL" id="KAF3007538.1"/>
    </source>
</evidence>
<organism evidence="1 2">
    <name type="scientific">Curvularia kusanoi</name>
    <name type="common">Cochliobolus kusanoi</name>
    <dbReference type="NCBI Taxonomy" id="90978"/>
    <lineage>
        <taxon>Eukaryota</taxon>
        <taxon>Fungi</taxon>
        <taxon>Dikarya</taxon>
        <taxon>Ascomycota</taxon>
        <taxon>Pezizomycotina</taxon>
        <taxon>Dothideomycetes</taxon>
        <taxon>Pleosporomycetidae</taxon>
        <taxon>Pleosporales</taxon>
        <taxon>Pleosporineae</taxon>
        <taxon>Pleosporaceae</taxon>
        <taxon>Curvularia</taxon>
    </lineage>
</organism>
<comment type="caution">
    <text evidence="1">The sequence shown here is derived from an EMBL/GenBank/DDBJ whole genome shotgun (WGS) entry which is preliminary data.</text>
</comment>
<accession>A0A9P4WDJ9</accession>
<dbReference type="AlphaFoldDB" id="A0A9P4WDJ9"/>
<evidence type="ECO:0000313" key="2">
    <source>
        <dbReference type="Proteomes" id="UP000801428"/>
    </source>
</evidence>
<protein>
    <submittedName>
        <fullName evidence="1">Uncharacterized protein</fullName>
    </submittedName>
</protein>